<dbReference type="InterPro" id="IPR000873">
    <property type="entry name" value="AMP-dep_synth/lig_dom"/>
</dbReference>
<name>A0ABP3Q7J6_9ACTN</name>
<evidence type="ECO:0000256" key="2">
    <source>
        <dbReference type="ARBA" id="ARBA00022598"/>
    </source>
</evidence>
<gene>
    <name evidence="5" type="ORF">GCM10010394_11770</name>
</gene>
<dbReference type="Gene3D" id="3.30.300.30">
    <property type="match status" value="1"/>
</dbReference>
<evidence type="ECO:0000313" key="5">
    <source>
        <dbReference type="EMBL" id="GAA0584572.1"/>
    </source>
</evidence>
<feature type="domain" description="AMP-binding enzyme C-terminal" evidence="4">
    <location>
        <begin position="423"/>
        <end position="501"/>
    </location>
</feature>
<keyword evidence="6" id="KW-1185">Reference proteome</keyword>
<sequence>MTDSTQPPNGFWAQAAADPDRVVLTAPDGERWTAGRLHAAVNQLVHGLRAAGLQRGDAFAVVLPNGVEFFTAYLAASQAGFYLVPVNHHLVGPEIAWIVADSGAKVLIAHERFADAATAAADEAKLAGSHRYAVGEVAGFRPYRRLLDGQPGSVPEDRTLGWVMNYTSGTTGRPRGIRRPLSGKLPEETYLGGFLGIFGIKPFDDNVHLVCSPLYHTAVLQFAGASLHIGHPLVLMDKWTPEEMLRLIDTYRCTHTHMVPTQFHRLLALPEEVRARYDVSSLRHAIHGAAPCPDHVKRAMIEWWGSCVEEYYAASEGGGAFATAQDWLKKPGTVGRAWPISELAVFDDDGERLPAGQLGTVYMKMSTGGFSYHKDETKTRRNRIGDFFTVGDLGYLDEDGYLFLRDRKIDMIISGGVNIYPAEIEAALLTHPAVADAAAFGIPHTDWGEEVKAVVEAAPGYEPGDELALDILAHCEERLAGYKRPKSVDFIAAMPRDPNGKLYKRRLRDPYWEGHERAV</sequence>
<dbReference type="RefSeq" id="WP_344070807.1">
    <property type="nucleotide sequence ID" value="NZ_BAAACA010000006.1"/>
</dbReference>
<evidence type="ECO:0000256" key="1">
    <source>
        <dbReference type="ARBA" id="ARBA00006432"/>
    </source>
</evidence>
<dbReference type="Gene3D" id="3.40.50.12780">
    <property type="entry name" value="N-terminal domain of ligase-like"/>
    <property type="match status" value="1"/>
</dbReference>
<dbReference type="Pfam" id="PF00501">
    <property type="entry name" value="AMP-binding"/>
    <property type="match status" value="1"/>
</dbReference>
<dbReference type="SUPFAM" id="SSF56801">
    <property type="entry name" value="Acetyl-CoA synthetase-like"/>
    <property type="match status" value="1"/>
</dbReference>
<dbReference type="InterPro" id="IPR045851">
    <property type="entry name" value="AMP-bd_C_sf"/>
</dbReference>
<dbReference type="Pfam" id="PF13193">
    <property type="entry name" value="AMP-binding_C"/>
    <property type="match status" value="1"/>
</dbReference>
<dbReference type="Proteomes" id="UP001500668">
    <property type="component" value="Unassembled WGS sequence"/>
</dbReference>
<comment type="similarity">
    <text evidence="1">Belongs to the ATP-dependent AMP-binding enzyme family.</text>
</comment>
<dbReference type="PANTHER" id="PTHR43201:SF5">
    <property type="entry name" value="MEDIUM-CHAIN ACYL-COA LIGASE ACSF2, MITOCHONDRIAL"/>
    <property type="match status" value="1"/>
</dbReference>
<feature type="domain" description="AMP-dependent synthetase/ligase" evidence="3">
    <location>
        <begin position="11"/>
        <end position="364"/>
    </location>
</feature>
<proteinExistence type="inferred from homology"/>
<keyword evidence="2" id="KW-0436">Ligase</keyword>
<reference evidence="6" key="1">
    <citation type="journal article" date="2019" name="Int. J. Syst. Evol. Microbiol.">
        <title>The Global Catalogue of Microorganisms (GCM) 10K type strain sequencing project: providing services to taxonomists for standard genome sequencing and annotation.</title>
        <authorList>
            <consortium name="The Broad Institute Genomics Platform"/>
            <consortium name="The Broad Institute Genome Sequencing Center for Infectious Disease"/>
            <person name="Wu L."/>
            <person name="Ma J."/>
        </authorList>
    </citation>
    <scope>NUCLEOTIDE SEQUENCE [LARGE SCALE GENOMIC DNA]</scope>
    <source>
        <strain evidence="6">JCM 5067</strain>
    </source>
</reference>
<evidence type="ECO:0000259" key="4">
    <source>
        <dbReference type="Pfam" id="PF13193"/>
    </source>
</evidence>
<dbReference type="InterPro" id="IPR042099">
    <property type="entry name" value="ANL_N_sf"/>
</dbReference>
<dbReference type="InterPro" id="IPR025110">
    <property type="entry name" value="AMP-bd_C"/>
</dbReference>
<protein>
    <submittedName>
        <fullName evidence="5">Acyl-CoA synthetase</fullName>
    </submittedName>
</protein>
<evidence type="ECO:0000259" key="3">
    <source>
        <dbReference type="Pfam" id="PF00501"/>
    </source>
</evidence>
<evidence type="ECO:0000313" key="6">
    <source>
        <dbReference type="Proteomes" id="UP001500668"/>
    </source>
</evidence>
<comment type="caution">
    <text evidence="5">The sequence shown here is derived from an EMBL/GenBank/DDBJ whole genome shotgun (WGS) entry which is preliminary data.</text>
</comment>
<dbReference type="EMBL" id="BAAACA010000006">
    <property type="protein sequence ID" value="GAA0584572.1"/>
    <property type="molecule type" value="Genomic_DNA"/>
</dbReference>
<organism evidence="5 6">
    <name type="scientific">Streptomyces crystallinus</name>
    <dbReference type="NCBI Taxonomy" id="68191"/>
    <lineage>
        <taxon>Bacteria</taxon>
        <taxon>Bacillati</taxon>
        <taxon>Actinomycetota</taxon>
        <taxon>Actinomycetes</taxon>
        <taxon>Kitasatosporales</taxon>
        <taxon>Streptomycetaceae</taxon>
        <taxon>Streptomyces</taxon>
    </lineage>
</organism>
<accession>A0ABP3Q7J6</accession>
<dbReference type="PANTHER" id="PTHR43201">
    <property type="entry name" value="ACYL-COA SYNTHETASE"/>
    <property type="match status" value="1"/>
</dbReference>